<protein>
    <recommendedName>
        <fullName evidence="3">DNA-binding protein</fullName>
    </recommendedName>
</protein>
<dbReference type="EMBL" id="JAAGMP010000367">
    <property type="protein sequence ID" value="NEC18187.1"/>
    <property type="molecule type" value="Genomic_DNA"/>
</dbReference>
<evidence type="ECO:0000313" key="1">
    <source>
        <dbReference type="EMBL" id="NEC18187.1"/>
    </source>
</evidence>
<organism evidence="1 2">
    <name type="scientific">Streptomyces parvus</name>
    <dbReference type="NCBI Taxonomy" id="66428"/>
    <lineage>
        <taxon>Bacteria</taxon>
        <taxon>Bacillati</taxon>
        <taxon>Actinomycetota</taxon>
        <taxon>Actinomycetes</taxon>
        <taxon>Kitasatosporales</taxon>
        <taxon>Streptomycetaceae</taxon>
        <taxon>Streptomyces</taxon>
    </lineage>
</organism>
<dbReference type="RefSeq" id="WP_164200890.1">
    <property type="nucleotide sequence ID" value="NZ_JAAGMP010000367.1"/>
</dbReference>
<sequence>APDGSAHHPAQDPTRAVPDLVAEAADALALSADAAALYLMLLTLPDPTDRNCVRWTEWKPARIKKARAELAATDLVVEAKRSRAGRTLFLPCGWLERGAPGLPLETWKESLYPVAGSARTLPHLPVPALYATAWARVRGGDAPAFEELNTRATRKGRRR</sequence>
<dbReference type="Proteomes" id="UP000469670">
    <property type="component" value="Unassembled WGS sequence"/>
</dbReference>
<accession>A0A7K3RSQ0</accession>
<evidence type="ECO:0008006" key="3">
    <source>
        <dbReference type="Google" id="ProtNLM"/>
    </source>
</evidence>
<gene>
    <name evidence="1" type="ORF">G3I50_07905</name>
</gene>
<feature type="non-terminal residue" evidence="1">
    <location>
        <position position="1"/>
    </location>
</feature>
<name>A0A7K3RSQ0_9ACTN</name>
<reference evidence="1 2" key="1">
    <citation type="submission" date="2020-01" db="EMBL/GenBank/DDBJ databases">
        <title>Insect and environment-associated Actinomycetes.</title>
        <authorList>
            <person name="Currrie C."/>
            <person name="Chevrette M."/>
            <person name="Carlson C."/>
            <person name="Stubbendieck R."/>
            <person name="Wendt-Pienkowski E."/>
        </authorList>
    </citation>
    <scope>NUCLEOTIDE SEQUENCE [LARGE SCALE GENOMIC DNA]</scope>
    <source>
        <strain evidence="1 2">SID7590</strain>
    </source>
</reference>
<dbReference type="AlphaFoldDB" id="A0A7K3RSQ0"/>
<proteinExistence type="predicted"/>
<evidence type="ECO:0000313" key="2">
    <source>
        <dbReference type="Proteomes" id="UP000469670"/>
    </source>
</evidence>
<comment type="caution">
    <text evidence="1">The sequence shown here is derived from an EMBL/GenBank/DDBJ whole genome shotgun (WGS) entry which is preliminary data.</text>
</comment>